<proteinExistence type="predicted"/>
<evidence type="ECO:0000313" key="2">
    <source>
        <dbReference type="EMBL" id="MBB2184880.1"/>
    </source>
</evidence>
<reference evidence="3 4" key="1">
    <citation type="submission" date="2018-07" db="EMBL/GenBank/DDBJ databases">
        <title>Genomic Encyclopedia of Type Strains, Phase IV (KMG-IV): sequencing the most valuable type-strain genomes for metagenomic binning, comparative biology and taxonomic classification.</title>
        <authorList>
            <person name="Goeker M."/>
        </authorList>
    </citation>
    <scope>NUCLEOTIDE SEQUENCE [LARGE SCALE GENOMIC DNA]</scope>
    <source>
        <strain evidence="3 4">DSM 5603</strain>
    </source>
</reference>
<gene>
    <name evidence="3" type="ORF">C7453_10194</name>
    <name evidence="2" type="ORF">HLH32_00470</name>
</gene>
<dbReference type="AlphaFoldDB" id="A0A370GCX4"/>
<dbReference type="EMBL" id="JABEQI010000001">
    <property type="protein sequence ID" value="MBB2184880.1"/>
    <property type="molecule type" value="Genomic_DNA"/>
</dbReference>
<dbReference type="EMBL" id="QQAW01000001">
    <property type="protein sequence ID" value="RDI40304.1"/>
    <property type="molecule type" value="Genomic_DNA"/>
</dbReference>
<evidence type="ECO:0000313" key="4">
    <source>
        <dbReference type="Proteomes" id="UP000254958"/>
    </source>
</evidence>
<reference evidence="2 5" key="2">
    <citation type="submission" date="2020-04" db="EMBL/GenBank/DDBJ databases">
        <title>Description of novel Gluconacetobacter.</title>
        <authorList>
            <person name="Sombolestani A."/>
        </authorList>
    </citation>
    <scope>NUCLEOTIDE SEQUENCE [LARGE SCALE GENOMIC DNA]</scope>
    <source>
        <strain evidence="2 5">LMG 1382</strain>
    </source>
</reference>
<name>A0A370GCX4_GLULI</name>
<evidence type="ECO:0000313" key="3">
    <source>
        <dbReference type="EMBL" id="RDI40304.1"/>
    </source>
</evidence>
<accession>A0A370GCX4</accession>
<organism evidence="3 4">
    <name type="scientific">Gluconacetobacter liquefaciens</name>
    <name type="common">Acetobacter liquefaciens</name>
    <dbReference type="NCBI Taxonomy" id="89584"/>
    <lineage>
        <taxon>Bacteria</taxon>
        <taxon>Pseudomonadati</taxon>
        <taxon>Pseudomonadota</taxon>
        <taxon>Alphaproteobacteria</taxon>
        <taxon>Acetobacterales</taxon>
        <taxon>Acetobacteraceae</taxon>
        <taxon>Gluconacetobacter</taxon>
    </lineage>
</organism>
<protein>
    <recommendedName>
        <fullName evidence="6">Trypsin-like peptidase</fullName>
    </recommendedName>
</protein>
<keyword evidence="1" id="KW-0732">Signal</keyword>
<sequence length="238" mass="24254">MASLRRSHLLPAVAGLSALIAGPAMAASQPVSAYDLSPLPVTTGTVAHYLPTPGGDIDGLILTDGTEILCSHELGLAVASLVKPGEKISARGLHGRELPIVRAYEIEDQRGRAVEDAETISARLPVTTSGPDIVVDGTVRAPLYSLHGRLVGAVMQDYSVIHLAPAEATRLAAWLKPGQTLHAVGNGSTSALGTAIDAREIGPAMGQTVHVAPAAAPVAGPFPGSAAYDEIPGGSVHP</sequence>
<dbReference type="Proteomes" id="UP000562982">
    <property type="component" value="Unassembled WGS sequence"/>
</dbReference>
<dbReference type="OrthoDB" id="481082at2"/>
<dbReference type="RefSeq" id="WP_114725049.1">
    <property type="nucleotide sequence ID" value="NZ_BJMI01000015.1"/>
</dbReference>
<evidence type="ECO:0000256" key="1">
    <source>
        <dbReference type="SAM" id="SignalP"/>
    </source>
</evidence>
<keyword evidence="4" id="KW-1185">Reference proteome</keyword>
<feature type="signal peptide" evidence="1">
    <location>
        <begin position="1"/>
        <end position="26"/>
    </location>
</feature>
<comment type="caution">
    <text evidence="3">The sequence shown here is derived from an EMBL/GenBank/DDBJ whole genome shotgun (WGS) entry which is preliminary data.</text>
</comment>
<feature type="chain" id="PRO_5044585377" description="Trypsin-like peptidase" evidence="1">
    <location>
        <begin position="27"/>
        <end position="238"/>
    </location>
</feature>
<evidence type="ECO:0008006" key="6">
    <source>
        <dbReference type="Google" id="ProtNLM"/>
    </source>
</evidence>
<evidence type="ECO:0000313" key="5">
    <source>
        <dbReference type="Proteomes" id="UP000562982"/>
    </source>
</evidence>
<dbReference type="Proteomes" id="UP000254958">
    <property type="component" value="Unassembled WGS sequence"/>
</dbReference>